<accession>Q9XJG3</accession>
<evidence type="ECO:0008006" key="2">
    <source>
        <dbReference type="Google" id="ProtNLM"/>
    </source>
</evidence>
<dbReference type="EMBL" id="AF125376">
    <property type="protein sequence ID" value="AAD20628.2"/>
    <property type="molecule type" value="Genomic_DNA"/>
</dbReference>
<proteinExistence type="predicted"/>
<organism evidence="1">
    <name type="scientific">Punavirus P1</name>
    <dbReference type="NCBI Taxonomy" id="10678"/>
    <lineage>
        <taxon>Viruses</taxon>
        <taxon>Duplodnaviria</taxon>
        <taxon>Heunggongvirae</taxon>
        <taxon>Uroviricota</taxon>
        <taxon>Caudoviricetes</taxon>
        <taxon>Punavirus</taxon>
    </lineage>
</organism>
<sequence>MAGDGLVDGSRFIFDEVQLPEDRLQRYPLLEEMAVYSTIATALYIHITHALSFDKKTGQTFSIVPVHNGNDSDYDAAQALCGELMNDIGRTINKEVAGWAFIMSVFGVAYVRPYAKEGIGITSFECSYYTLPSFIKEFEVSGNLAGFSGDYLKDASGKMVFADPWAIIPMKIPYWRPKSNLMPVHTGHKAYSLLDNPEERTPIETQNYGTSLLEYAYEPYMNLRSAIRSLKATRFNASKIDRIIGLAMNSLDPVKAADYSRTITQTLKRAADLMERRARGANNMPTVTNTLLPIMGDGKGQMTIDTQTIQADINGIEDILTYMRQLAAALGLDYTLLGWADQMSGGLGEGGFLRTAIQAAMRASWIQQGVEEFIQRAIDIHLAFKYGKVYPEGDRPYKIEFHSVNTALQQEHNDNRDSQANYATIVTQILDAVSNNSVLANSDAFKRYLFSDVLEIDEKISEALVNELKAKSEDDDHLMDSIIKTPPQDWRKSLNRSLKRETIMTDVLKTVTDRFCLYSNARKGRQNGRQYVLSAVKTMLESKETQEGLRLGELFGYYGHGRRQLTGKLEVPETSVIMVEGRPVVIDNVPACRTVAISVDDNGIVTHTQEILNTEPGKIVAAMIESRAGGWSWATGGRESGKIAVTTSFHGVDYVTTPNYISLDHPASAGMFESADSKSLLAESLAAHGYSDESVQAVISHYGKMAELEMMVEATERTAELETALLESQGRHLEAMAKIADAEARIALLEKTAGIRDDVLAAMQDELDNLPIFVSAAQKDAFRLKEPGDAKIVATLFESLIKVGARNLPVTKKIKEVRKRLTSRHAVRQASSR</sequence>
<evidence type="ECO:0000313" key="1">
    <source>
        <dbReference type="EMBL" id="AAD20628.2"/>
    </source>
</evidence>
<reference evidence="1" key="1">
    <citation type="journal article" date="1999" name="J. Bacteriol.">
        <title>Identification and characterization of the single-stranded DNA-binding protein of bacteriophage P1.</title>
        <authorList>
            <person name="Lehnherr H."/>
            <person name="Bendtsen J.D."/>
            <person name="Preuss F."/>
            <person name="Ilyina T.V."/>
        </authorList>
    </citation>
    <scope>NUCLEOTIDE SEQUENCE</scope>
</reference>
<name>Q9XJG3_9CAUD</name>
<protein>
    <recommendedName>
        <fullName evidence="2">Portal protein</fullName>
    </recommendedName>
</protein>